<sequence>MINVNYDFLPTKFESWKRAADLDRNVYAASSTSSSSQTPSVRRLCGPIPSDDSEDSTGSSQSLPPSIVSVSTPRELAAAPKLVVSPGDGSLFVVHVASGSVETSQIDETWSAVDIATVEGFGRMPLVVTKAWIAAESDTILHCVAWRPITTQSAQDKSKQGAYVEIFVLTIDLQPLSQTTAGDDRKDSDPVTPLKVVAVHSIAKAAGPPSMVAVDSRSSTAFMVAEVISTAASSGCDFEQGKSITAIENERAGVGVAGGVDILGYDDDEDDDDAMDDSPQISGGWSGCGGLVDGETAELELFQMQCYAMGACRVGPHGRIGKVALAADPGNFLTSGASPLLGLAHDVHCVLGEVRSASSASDPPEIEHVGNMPALAYVLRGRPRTLYLHMVRGAGHAPVAAVVQDDGLVAVYEAPSSADALHGRHNVLQPSLQPHAPQEVPVTVLGAPLPECIGDDETIALTPQQSLTHPALHATRAVAAAAEAAPPSGSGAVSFGSFRDIDQRASEKGQPPSPGEKRSGKPTLPPSPPRISKKGKATEQGAHGDEDIAGLEDENRWDHAEGLDAEILDACI</sequence>
<dbReference type="EMBL" id="LGRX02003159">
    <property type="protein sequence ID" value="KAK3282780.1"/>
    <property type="molecule type" value="Genomic_DNA"/>
</dbReference>
<gene>
    <name evidence="2" type="ORF">CYMTET_9507</name>
</gene>
<accession>A0AAE0GRD3</accession>
<proteinExistence type="predicted"/>
<feature type="region of interest" description="Disordered" evidence="1">
    <location>
        <begin position="29"/>
        <end position="66"/>
    </location>
</feature>
<reference evidence="2 3" key="1">
    <citation type="journal article" date="2015" name="Genome Biol. Evol.">
        <title>Comparative Genomics of a Bacterivorous Green Alga Reveals Evolutionary Causalities and Consequences of Phago-Mixotrophic Mode of Nutrition.</title>
        <authorList>
            <person name="Burns J.A."/>
            <person name="Paasch A."/>
            <person name="Narechania A."/>
            <person name="Kim E."/>
        </authorList>
    </citation>
    <scope>NUCLEOTIDE SEQUENCE [LARGE SCALE GENOMIC DNA]</scope>
    <source>
        <strain evidence="2 3">PLY_AMNH</strain>
    </source>
</reference>
<dbReference type="Proteomes" id="UP001190700">
    <property type="component" value="Unassembled WGS sequence"/>
</dbReference>
<comment type="caution">
    <text evidence="2">The sequence shown here is derived from an EMBL/GenBank/DDBJ whole genome shotgun (WGS) entry which is preliminary data.</text>
</comment>
<organism evidence="2 3">
    <name type="scientific">Cymbomonas tetramitiformis</name>
    <dbReference type="NCBI Taxonomy" id="36881"/>
    <lineage>
        <taxon>Eukaryota</taxon>
        <taxon>Viridiplantae</taxon>
        <taxon>Chlorophyta</taxon>
        <taxon>Pyramimonadophyceae</taxon>
        <taxon>Pyramimonadales</taxon>
        <taxon>Pyramimonadaceae</taxon>
        <taxon>Cymbomonas</taxon>
    </lineage>
</organism>
<evidence type="ECO:0000313" key="2">
    <source>
        <dbReference type="EMBL" id="KAK3282780.1"/>
    </source>
</evidence>
<dbReference type="AlphaFoldDB" id="A0AAE0GRD3"/>
<feature type="compositionally biased region" description="Low complexity" evidence="1">
    <location>
        <begin position="30"/>
        <end position="40"/>
    </location>
</feature>
<name>A0AAE0GRD3_9CHLO</name>
<feature type="region of interest" description="Disordered" evidence="1">
    <location>
        <begin position="504"/>
        <end position="557"/>
    </location>
</feature>
<keyword evidence="3" id="KW-1185">Reference proteome</keyword>
<protein>
    <submittedName>
        <fullName evidence="2">Uncharacterized protein</fullName>
    </submittedName>
</protein>
<evidence type="ECO:0000256" key="1">
    <source>
        <dbReference type="SAM" id="MobiDB-lite"/>
    </source>
</evidence>
<evidence type="ECO:0000313" key="3">
    <source>
        <dbReference type="Proteomes" id="UP001190700"/>
    </source>
</evidence>
<feature type="compositionally biased region" description="Polar residues" evidence="1">
    <location>
        <begin position="56"/>
        <end position="66"/>
    </location>
</feature>